<feature type="non-terminal residue" evidence="2">
    <location>
        <position position="1"/>
    </location>
</feature>
<protein>
    <submittedName>
        <fullName evidence="2">Uncharacterized protein</fullName>
    </submittedName>
</protein>
<reference evidence="2" key="1">
    <citation type="submission" date="2019-08" db="EMBL/GenBank/DDBJ databases">
        <title>The genome of the North American firefly Photinus pyralis.</title>
        <authorList>
            <consortium name="Photinus pyralis genome working group"/>
            <person name="Fallon T.R."/>
            <person name="Sander Lower S.E."/>
            <person name="Weng J.-K."/>
        </authorList>
    </citation>
    <scope>NUCLEOTIDE SEQUENCE</scope>
    <source>
        <strain evidence="2">TRF0915ILg1</strain>
        <tissue evidence="2">Whole body</tissue>
    </source>
</reference>
<accession>A0A8K0D704</accession>
<proteinExistence type="predicted"/>
<sequence>VSVIMTKLQLFELFSKNSSVSQANTIAARKKMVEYIKSKMPGIREEEVLNKNWLNQPLYQPTDPLHQSDITATPKSQLRAVKEFHSLTDRSKRKRTKALVLKCRYFRTQKIGRKQNIEDLLHAPLVSSDMVISPLRPLPKWKLNKLSEEVLGLLCVPEINPQTQTTREDISDNPSSEESSESDVDSDL</sequence>
<feature type="compositionally biased region" description="Acidic residues" evidence="1">
    <location>
        <begin position="178"/>
        <end position="188"/>
    </location>
</feature>
<evidence type="ECO:0000313" key="2">
    <source>
        <dbReference type="EMBL" id="KAF2898101.1"/>
    </source>
</evidence>
<name>A0A8K0D704_IGNLU</name>
<dbReference type="Proteomes" id="UP000801492">
    <property type="component" value="Unassembled WGS sequence"/>
</dbReference>
<gene>
    <name evidence="2" type="ORF">ILUMI_08076</name>
</gene>
<feature type="region of interest" description="Disordered" evidence="1">
    <location>
        <begin position="162"/>
        <end position="188"/>
    </location>
</feature>
<evidence type="ECO:0000256" key="1">
    <source>
        <dbReference type="SAM" id="MobiDB-lite"/>
    </source>
</evidence>
<comment type="caution">
    <text evidence="2">The sequence shown here is derived from an EMBL/GenBank/DDBJ whole genome shotgun (WGS) entry which is preliminary data.</text>
</comment>
<organism evidence="2 3">
    <name type="scientific">Ignelater luminosus</name>
    <name type="common">Cucubano</name>
    <name type="synonym">Pyrophorus luminosus</name>
    <dbReference type="NCBI Taxonomy" id="2038154"/>
    <lineage>
        <taxon>Eukaryota</taxon>
        <taxon>Metazoa</taxon>
        <taxon>Ecdysozoa</taxon>
        <taxon>Arthropoda</taxon>
        <taxon>Hexapoda</taxon>
        <taxon>Insecta</taxon>
        <taxon>Pterygota</taxon>
        <taxon>Neoptera</taxon>
        <taxon>Endopterygota</taxon>
        <taxon>Coleoptera</taxon>
        <taxon>Polyphaga</taxon>
        <taxon>Elateriformia</taxon>
        <taxon>Elateroidea</taxon>
        <taxon>Elateridae</taxon>
        <taxon>Agrypninae</taxon>
        <taxon>Pyrophorini</taxon>
        <taxon>Ignelater</taxon>
    </lineage>
</organism>
<dbReference type="EMBL" id="VTPC01003706">
    <property type="protein sequence ID" value="KAF2898101.1"/>
    <property type="molecule type" value="Genomic_DNA"/>
</dbReference>
<dbReference type="OrthoDB" id="6780159at2759"/>
<evidence type="ECO:0000313" key="3">
    <source>
        <dbReference type="Proteomes" id="UP000801492"/>
    </source>
</evidence>
<keyword evidence="3" id="KW-1185">Reference proteome</keyword>
<dbReference type="AlphaFoldDB" id="A0A8K0D704"/>